<sequence>MALLLQKVGSGRARANKKDTEYLCPVCYEFIDFGQRIVFIHSGLPVHKYRCLNFYYMALYIYYGLDVGQLIWKLGIEVRKAYRIQKLARKFLAGELEDVPGRHGSN</sequence>
<keyword evidence="1" id="KW-1133">Transmembrane helix</keyword>
<name>A0A0F9PLR7_9ZZZZ</name>
<feature type="transmembrane region" description="Helical" evidence="1">
    <location>
        <begin position="54"/>
        <end position="76"/>
    </location>
</feature>
<keyword evidence="1" id="KW-0812">Transmembrane</keyword>
<comment type="caution">
    <text evidence="2">The sequence shown here is derived from an EMBL/GenBank/DDBJ whole genome shotgun (WGS) entry which is preliminary data.</text>
</comment>
<evidence type="ECO:0000256" key="1">
    <source>
        <dbReference type="SAM" id="Phobius"/>
    </source>
</evidence>
<evidence type="ECO:0000313" key="2">
    <source>
        <dbReference type="EMBL" id="KKN01966.1"/>
    </source>
</evidence>
<gene>
    <name evidence="2" type="ORF">LCGC14_1122460</name>
</gene>
<dbReference type="AlphaFoldDB" id="A0A0F9PLR7"/>
<reference evidence="2" key="1">
    <citation type="journal article" date="2015" name="Nature">
        <title>Complex archaea that bridge the gap between prokaryotes and eukaryotes.</title>
        <authorList>
            <person name="Spang A."/>
            <person name="Saw J.H."/>
            <person name="Jorgensen S.L."/>
            <person name="Zaremba-Niedzwiedzka K."/>
            <person name="Martijn J."/>
            <person name="Lind A.E."/>
            <person name="van Eijk R."/>
            <person name="Schleper C."/>
            <person name="Guy L."/>
            <person name="Ettema T.J."/>
        </authorList>
    </citation>
    <scope>NUCLEOTIDE SEQUENCE</scope>
</reference>
<organism evidence="2">
    <name type="scientific">marine sediment metagenome</name>
    <dbReference type="NCBI Taxonomy" id="412755"/>
    <lineage>
        <taxon>unclassified sequences</taxon>
        <taxon>metagenomes</taxon>
        <taxon>ecological metagenomes</taxon>
    </lineage>
</organism>
<dbReference type="EMBL" id="LAZR01005200">
    <property type="protein sequence ID" value="KKN01966.1"/>
    <property type="molecule type" value="Genomic_DNA"/>
</dbReference>
<protein>
    <submittedName>
        <fullName evidence="2">Uncharacterized protein</fullName>
    </submittedName>
</protein>
<keyword evidence="1" id="KW-0472">Membrane</keyword>
<proteinExistence type="predicted"/>
<accession>A0A0F9PLR7</accession>